<comment type="caution">
    <text evidence="4">The sequence shown here is derived from an EMBL/GenBank/DDBJ whole genome shotgun (WGS) entry which is preliminary data.</text>
</comment>
<feature type="compositionally biased region" description="Basic and acidic residues" evidence="2">
    <location>
        <begin position="179"/>
        <end position="192"/>
    </location>
</feature>
<evidence type="ECO:0000259" key="3">
    <source>
        <dbReference type="Pfam" id="PF17919"/>
    </source>
</evidence>
<reference evidence="4" key="2">
    <citation type="submission" date="2022-01" db="EMBL/GenBank/DDBJ databases">
        <authorList>
            <person name="Yamashiro T."/>
            <person name="Shiraishi A."/>
            <person name="Satake H."/>
            <person name="Nakayama K."/>
        </authorList>
    </citation>
    <scope>NUCLEOTIDE SEQUENCE</scope>
</reference>
<feature type="compositionally biased region" description="Low complexity" evidence="2">
    <location>
        <begin position="193"/>
        <end position="204"/>
    </location>
</feature>
<dbReference type="Proteomes" id="UP001151760">
    <property type="component" value="Unassembled WGS sequence"/>
</dbReference>
<evidence type="ECO:0000256" key="1">
    <source>
        <dbReference type="ARBA" id="ARBA00023268"/>
    </source>
</evidence>
<dbReference type="PANTHER" id="PTHR37984">
    <property type="entry name" value="PROTEIN CBG26694"/>
    <property type="match status" value="1"/>
</dbReference>
<dbReference type="GO" id="GO:0003964">
    <property type="term" value="F:RNA-directed DNA polymerase activity"/>
    <property type="evidence" value="ECO:0007669"/>
    <property type="project" value="UniProtKB-KW"/>
</dbReference>
<organism evidence="4 5">
    <name type="scientific">Tanacetum coccineum</name>
    <dbReference type="NCBI Taxonomy" id="301880"/>
    <lineage>
        <taxon>Eukaryota</taxon>
        <taxon>Viridiplantae</taxon>
        <taxon>Streptophyta</taxon>
        <taxon>Embryophyta</taxon>
        <taxon>Tracheophyta</taxon>
        <taxon>Spermatophyta</taxon>
        <taxon>Magnoliopsida</taxon>
        <taxon>eudicotyledons</taxon>
        <taxon>Gunneridae</taxon>
        <taxon>Pentapetalae</taxon>
        <taxon>asterids</taxon>
        <taxon>campanulids</taxon>
        <taxon>Asterales</taxon>
        <taxon>Asteraceae</taxon>
        <taxon>Asteroideae</taxon>
        <taxon>Anthemideae</taxon>
        <taxon>Anthemidinae</taxon>
        <taxon>Tanacetum</taxon>
    </lineage>
</organism>
<name>A0ABQ5AT58_9ASTR</name>
<keyword evidence="4" id="KW-0808">Transferase</keyword>
<keyword evidence="4" id="KW-0695">RNA-directed DNA polymerase</keyword>
<evidence type="ECO:0000313" key="5">
    <source>
        <dbReference type="Proteomes" id="UP001151760"/>
    </source>
</evidence>
<keyword evidence="5" id="KW-1185">Reference proteome</keyword>
<feature type="compositionally biased region" description="Low complexity" evidence="2">
    <location>
        <begin position="9"/>
        <end position="25"/>
    </location>
</feature>
<gene>
    <name evidence="4" type="ORF">Tco_0839214</name>
</gene>
<feature type="region of interest" description="Disordered" evidence="2">
    <location>
        <begin position="179"/>
        <end position="223"/>
    </location>
</feature>
<dbReference type="Gene3D" id="3.10.10.10">
    <property type="entry name" value="HIV Type 1 Reverse Transcriptase, subunit A, domain 1"/>
    <property type="match status" value="1"/>
</dbReference>
<dbReference type="PANTHER" id="PTHR37984:SF5">
    <property type="entry name" value="PROTEIN NYNRIN-LIKE"/>
    <property type="match status" value="1"/>
</dbReference>
<accession>A0ABQ5AT58</accession>
<dbReference type="InterPro" id="IPR041577">
    <property type="entry name" value="RT_RNaseH_2"/>
</dbReference>
<dbReference type="SUPFAM" id="SSF56672">
    <property type="entry name" value="DNA/RNA polymerases"/>
    <property type="match status" value="1"/>
</dbReference>
<feature type="domain" description="Reverse transcriptase/retrotransposon-derived protein RNase H-like" evidence="3">
    <location>
        <begin position="399"/>
        <end position="451"/>
    </location>
</feature>
<dbReference type="InterPro" id="IPR050951">
    <property type="entry name" value="Retrovirus_Pol_polyprotein"/>
</dbReference>
<feature type="region of interest" description="Disordered" evidence="2">
    <location>
        <begin position="1"/>
        <end position="25"/>
    </location>
</feature>
<dbReference type="EMBL" id="BQNB010012532">
    <property type="protein sequence ID" value="GJT04752.1"/>
    <property type="molecule type" value="Genomic_DNA"/>
</dbReference>
<proteinExistence type="predicted"/>
<reference evidence="4" key="1">
    <citation type="journal article" date="2022" name="Int. J. Mol. Sci.">
        <title>Draft Genome of Tanacetum Coccineum: Genomic Comparison of Closely Related Tanacetum-Family Plants.</title>
        <authorList>
            <person name="Yamashiro T."/>
            <person name="Shiraishi A."/>
            <person name="Nakayama K."/>
            <person name="Satake H."/>
        </authorList>
    </citation>
    <scope>NUCLEOTIDE SEQUENCE</scope>
</reference>
<sequence length="539" mass="61957">MAPIRRTTRSTPVTTTPSPVVDPATTTSVTSAQLQAMIDQGVTAVLAARDTTRNGDDSHTSGTCVRRNERAVRECTYQDFMKCQPLFFRGTEGVVDLTQWFERMETVFRISNCTVENQVKFATCTLMGIALTWWNSHVCRWDLARPGLISVVASKPKTMQEAIEMATELMDRRNNTFAERQAENKRKFEDTSRNNQNQQQNKRQNTGRAYAAGNGDKNTPLQEGLPLVEETRPRKWQRCSKAFAVGVAGITRNNVVRTQKYLLKWMSRLLANITIMENWDKSKKKQLQDCIRSSNFSRSISQGAPRFPHTRQVEFHIDLVPGAAPVARAPYRLAPSKCKISGSNYKSFSDKGFIRLVRPWGALVLFVKKKMESLRSIIKGFQDRQNQWTKLTQRRYVEWGDKQDVAFQLLKQKLCSAPILALPERSEDFIVYCDALIKGLGTVLMQREKVISYALRSECSIRRITGLNMRQRRWLEVLSDYDYEIRYHSGKENVVADALSRKERENHVKSSSLVFDYYLDLPRNLGMLRLKTETRDHQE</sequence>
<dbReference type="Pfam" id="PF17919">
    <property type="entry name" value="RT_RNaseH_2"/>
    <property type="match status" value="1"/>
</dbReference>
<protein>
    <submittedName>
        <fullName evidence="4">Reverse transcriptase domain-containing protein</fullName>
    </submittedName>
</protein>
<evidence type="ECO:0000256" key="2">
    <source>
        <dbReference type="SAM" id="MobiDB-lite"/>
    </source>
</evidence>
<dbReference type="InterPro" id="IPR043502">
    <property type="entry name" value="DNA/RNA_pol_sf"/>
</dbReference>
<keyword evidence="4" id="KW-0548">Nucleotidyltransferase</keyword>
<evidence type="ECO:0000313" key="4">
    <source>
        <dbReference type="EMBL" id="GJT04752.1"/>
    </source>
</evidence>
<keyword evidence="1" id="KW-0511">Multifunctional enzyme</keyword>